<comment type="caution">
    <text evidence="2">The sequence shown here is derived from an EMBL/GenBank/DDBJ whole genome shotgun (WGS) entry which is preliminary data.</text>
</comment>
<dbReference type="SUPFAM" id="SSF55797">
    <property type="entry name" value="PR-1-like"/>
    <property type="match status" value="1"/>
</dbReference>
<evidence type="ECO:0000313" key="3">
    <source>
        <dbReference type="Proteomes" id="UP001642540"/>
    </source>
</evidence>
<dbReference type="EMBL" id="CAXLJM020000075">
    <property type="protein sequence ID" value="CAL8128858.1"/>
    <property type="molecule type" value="Genomic_DNA"/>
</dbReference>
<evidence type="ECO:0000259" key="1">
    <source>
        <dbReference type="Pfam" id="PF00188"/>
    </source>
</evidence>
<dbReference type="Proteomes" id="UP001642540">
    <property type="component" value="Unassembled WGS sequence"/>
</dbReference>
<reference evidence="2 3" key="1">
    <citation type="submission" date="2024-08" db="EMBL/GenBank/DDBJ databases">
        <authorList>
            <person name="Cucini C."/>
            <person name="Frati F."/>
        </authorList>
    </citation>
    <scope>NUCLEOTIDE SEQUENCE [LARGE SCALE GENOMIC DNA]</scope>
</reference>
<dbReference type="Gene3D" id="3.40.33.10">
    <property type="entry name" value="CAP"/>
    <property type="match status" value="1"/>
</dbReference>
<keyword evidence="3" id="KW-1185">Reference proteome</keyword>
<feature type="domain" description="SCP" evidence="1">
    <location>
        <begin position="24"/>
        <end position="143"/>
    </location>
</feature>
<proteinExistence type="predicted"/>
<name>A0ABP1RII8_9HEXA</name>
<sequence length="170" mass="19300">MAIISYIQWKSAVIDVIDYQRLFLQLINGYRARHHSPPLFPSAELNHEAVKCAQFYAIKGNITRSCPYKPTNSTETIYSHNGNKSSFGVPYEDVLRDTLNDWYSQESVFDYDSSVQLSPTGNFAKMVWRSSKNVGFGIGKHGHMVVGYALYNPVAVFNDTVELKKNVLRP</sequence>
<dbReference type="Pfam" id="PF00188">
    <property type="entry name" value="CAP"/>
    <property type="match status" value="1"/>
</dbReference>
<dbReference type="InterPro" id="IPR014044">
    <property type="entry name" value="CAP_dom"/>
</dbReference>
<accession>A0ABP1RII8</accession>
<gene>
    <name evidence="2" type="ORF">ODALV1_LOCUS22620</name>
</gene>
<evidence type="ECO:0000313" key="2">
    <source>
        <dbReference type="EMBL" id="CAL8128858.1"/>
    </source>
</evidence>
<organism evidence="2 3">
    <name type="scientific">Orchesella dallaii</name>
    <dbReference type="NCBI Taxonomy" id="48710"/>
    <lineage>
        <taxon>Eukaryota</taxon>
        <taxon>Metazoa</taxon>
        <taxon>Ecdysozoa</taxon>
        <taxon>Arthropoda</taxon>
        <taxon>Hexapoda</taxon>
        <taxon>Collembola</taxon>
        <taxon>Entomobryomorpha</taxon>
        <taxon>Entomobryoidea</taxon>
        <taxon>Orchesellidae</taxon>
        <taxon>Orchesellinae</taxon>
        <taxon>Orchesella</taxon>
    </lineage>
</organism>
<protein>
    <recommendedName>
        <fullName evidence="1">SCP domain-containing protein</fullName>
    </recommendedName>
</protein>
<dbReference type="InterPro" id="IPR035940">
    <property type="entry name" value="CAP_sf"/>
</dbReference>